<dbReference type="InterPro" id="IPR036424">
    <property type="entry name" value="UPP_synth-like_sf"/>
</dbReference>
<dbReference type="Proteomes" id="UP000577419">
    <property type="component" value="Unassembled WGS sequence"/>
</dbReference>
<comment type="caution">
    <text evidence="2">The sequence shown here is derived from an EMBL/GenBank/DDBJ whole genome shotgun (WGS) entry which is preliminary data.</text>
</comment>
<gene>
    <name evidence="2" type="ORF">HA237_04405</name>
</gene>
<dbReference type="Gene3D" id="3.40.1180.10">
    <property type="entry name" value="Decaprenyl diphosphate synthase-like"/>
    <property type="match status" value="1"/>
</dbReference>
<dbReference type="PANTHER" id="PTHR10291">
    <property type="entry name" value="DEHYDRODOLICHYL DIPHOSPHATE SYNTHASE FAMILY MEMBER"/>
    <property type="match status" value="1"/>
</dbReference>
<reference evidence="3" key="1">
    <citation type="journal article" date="2020" name="bioRxiv">
        <title>A rank-normalized archaeal taxonomy based on genome phylogeny resolves widespread incomplete and uneven classifications.</title>
        <authorList>
            <person name="Rinke C."/>
            <person name="Chuvochina M."/>
            <person name="Mussig A.J."/>
            <person name="Chaumeil P.-A."/>
            <person name="Waite D.W."/>
            <person name="Whitman W.B."/>
            <person name="Parks D.H."/>
            <person name="Hugenholtz P."/>
        </authorList>
    </citation>
    <scope>NUCLEOTIDE SEQUENCE [LARGE SCALE GENOMIC DNA]</scope>
</reference>
<protein>
    <submittedName>
        <fullName evidence="2">Undecaprenyl diphosphate synthase family protein</fullName>
    </submittedName>
</protein>
<evidence type="ECO:0000313" key="3">
    <source>
        <dbReference type="Proteomes" id="UP000577419"/>
    </source>
</evidence>
<dbReference type="EMBL" id="DUFG01000021">
    <property type="protein sequence ID" value="HIH08584.1"/>
    <property type="molecule type" value="Genomic_DNA"/>
</dbReference>
<dbReference type="AlphaFoldDB" id="A0A7J4IUW2"/>
<dbReference type="Pfam" id="PF01255">
    <property type="entry name" value="Prenyltransf"/>
    <property type="match status" value="1"/>
</dbReference>
<name>A0A7J4IUW2_9ARCH</name>
<accession>A0A7J4IUW2</accession>
<evidence type="ECO:0000313" key="2">
    <source>
        <dbReference type="EMBL" id="HIH08584.1"/>
    </source>
</evidence>
<dbReference type="GO" id="GO:0045547">
    <property type="term" value="F:ditrans,polycis-polyprenyl diphosphate synthase [(2E,6E)-farnesyl diphosphate specific] activity"/>
    <property type="evidence" value="ECO:0007669"/>
    <property type="project" value="TreeGrafter"/>
</dbReference>
<proteinExistence type="predicted"/>
<dbReference type="SUPFAM" id="SSF64005">
    <property type="entry name" value="Undecaprenyl diphosphate synthase"/>
    <property type="match status" value="1"/>
</dbReference>
<keyword evidence="1" id="KW-0808">Transferase</keyword>
<dbReference type="GO" id="GO:0016094">
    <property type="term" value="P:polyprenol biosynthetic process"/>
    <property type="evidence" value="ECO:0007669"/>
    <property type="project" value="TreeGrafter"/>
</dbReference>
<dbReference type="PANTHER" id="PTHR10291:SF43">
    <property type="entry name" value="DEHYDRODOLICHYL DIPHOSPHATE SYNTHASE COMPLEX SUBUNIT DHDDS"/>
    <property type="match status" value="1"/>
</dbReference>
<organism evidence="2 3">
    <name type="scientific">Candidatus Iainarchaeum sp</name>
    <dbReference type="NCBI Taxonomy" id="3101447"/>
    <lineage>
        <taxon>Archaea</taxon>
        <taxon>Candidatus Iainarchaeota</taxon>
        <taxon>Candidatus Iainarchaeia</taxon>
        <taxon>Candidatus Iainarchaeales</taxon>
        <taxon>Candidatus Iainarchaeaceae</taxon>
        <taxon>Candidatus Iainarchaeum</taxon>
    </lineage>
</organism>
<dbReference type="InterPro" id="IPR001441">
    <property type="entry name" value="UPP_synth-like"/>
</dbReference>
<evidence type="ECO:0000256" key="1">
    <source>
        <dbReference type="ARBA" id="ARBA00022679"/>
    </source>
</evidence>
<sequence>MLNHVLIIPDGNRRYAEQKDIDPKVVYKWISDNTTTEIIRFFLVQKKIKELSIFAISRNNVLNRKKEHLQDIYDAQTTLYEEWAKNKSFAKAGIKFNFIGDFSLIPSAYRKAAEKLQKESMDRKNHLCNLLVAYDGQQEIIEAVKKAKNSLVADSKQFFKFLQIRTPIDLVIRTGKEKRFSGCPLYQTSYSEFIFADYHYPELTIEKLEEIVREYDNRNRRFGV</sequence>